<dbReference type="Proteomes" id="UP000246104">
    <property type="component" value="Unassembled WGS sequence"/>
</dbReference>
<reference evidence="1 2" key="1">
    <citation type="submission" date="2018-02" db="EMBL/GenBank/DDBJ databases">
        <title>Genomic Reconstructions from Amazon Rainforest and Pasture Soil Reveal Novel Insights into the Physiology of Candidate Phyla in Tropical Sites.</title>
        <authorList>
            <person name="Kroeger M.E."/>
            <person name="Delmont T."/>
            <person name="Eren A.M."/>
            <person name="Guo J."/>
            <person name="Meyer K.M."/>
            <person name="Khan K."/>
            <person name="Rodrigues J.L.M."/>
            <person name="Bohannan B.J.M."/>
            <person name="Tringe S."/>
            <person name="Borges C.D."/>
            <person name="Tiedje J."/>
            <person name="Tsai S.M."/>
            <person name="Nusslein K."/>
        </authorList>
    </citation>
    <scope>NUCLEOTIDE SEQUENCE [LARGE SCALE GENOMIC DNA]</scope>
    <source>
        <strain evidence="1">Amazon FNV 2010 28 9</strain>
    </source>
</reference>
<organism evidence="1 2">
    <name type="scientific">Candidatus Cerribacteria bacterium 'Amazon FNV 2010 28 9'</name>
    <dbReference type="NCBI Taxonomy" id="2081795"/>
    <lineage>
        <taxon>Bacteria</taxon>
        <taxon>Candidatus Cerribacteria</taxon>
    </lineage>
</organism>
<name>A0A317JRB2_9BACT</name>
<sequence length="127" mass="14194">MSEKVSSHEAQLLQARDFIVQSEQPVTLARVQEMIDGLDAKEIVEWLRKKGNAISFYPDYGFIGPRVSRKIRQAAEDHLRELVDSTGIEAANQSGQIEKHGRTDVFGTGVKSGKIVDSDLGSRLRRK</sequence>
<accession>A0A317JRB2</accession>
<comment type="caution">
    <text evidence="1">The sequence shown here is derived from an EMBL/GenBank/DDBJ whole genome shotgun (WGS) entry which is preliminary data.</text>
</comment>
<protein>
    <submittedName>
        <fullName evidence="1">Uncharacterized protein</fullName>
    </submittedName>
</protein>
<dbReference type="EMBL" id="PSRQ01000038">
    <property type="protein sequence ID" value="PWU23338.1"/>
    <property type="molecule type" value="Genomic_DNA"/>
</dbReference>
<gene>
    <name evidence="1" type="ORF">C5B42_03370</name>
</gene>
<dbReference type="AlphaFoldDB" id="A0A317JRB2"/>
<evidence type="ECO:0000313" key="1">
    <source>
        <dbReference type="EMBL" id="PWU23338.1"/>
    </source>
</evidence>
<proteinExistence type="predicted"/>
<evidence type="ECO:0000313" key="2">
    <source>
        <dbReference type="Proteomes" id="UP000246104"/>
    </source>
</evidence>